<keyword evidence="1" id="KW-0479">Metal-binding</keyword>
<feature type="domain" description="C2H2-type" evidence="7">
    <location>
        <begin position="223"/>
        <end position="259"/>
    </location>
</feature>
<dbReference type="InterPro" id="IPR013087">
    <property type="entry name" value="Znf_C2H2_type"/>
</dbReference>
<dbReference type="InterPro" id="IPR036236">
    <property type="entry name" value="Znf_C2H2_sf"/>
</dbReference>
<dbReference type="AlphaFoldDB" id="A0A9W9R526"/>
<organism evidence="8 9">
    <name type="scientific">Penicillium brevicompactum</name>
    <dbReference type="NCBI Taxonomy" id="5074"/>
    <lineage>
        <taxon>Eukaryota</taxon>
        <taxon>Fungi</taxon>
        <taxon>Dikarya</taxon>
        <taxon>Ascomycota</taxon>
        <taxon>Pezizomycotina</taxon>
        <taxon>Eurotiomycetes</taxon>
        <taxon>Eurotiomycetidae</taxon>
        <taxon>Eurotiales</taxon>
        <taxon>Aspergillaceae</taxon>
        <taxon>Penicillium</taxon>
    </lineage>
</organism>
<feature type="domain" description="C2H2-type" evidence="7">
    <location>
        <begin position="338"/>
        <end position="368"/>
    </location>
</feature>
<dbReference type="GO" id="GO:0005634">
    <property type="term" value="C:nucleus"/>
    <property type="evidence" value="ECO:0007669"/>
    <property type="project" value="UniProtKB-ARBA"/>
</dbReference>
<evidence type="ECO:0000259" key="7">
    <source>
        <dbReference type="PROSITE" id="PS50157"/>
    </source>
</evidence>
<feature type="compositionally biased region" description="Polar residues" evidence="6">
    <location>
        <begin position="81"/>
        <end position="93"/>
    </location>
</feature>
<feature type="region of interest" description="Disordered" evidence="6">
    <location>
        <begin position="1"/>
        <end position="94"/>
    </location>
</feature>
<keyword evidence="4" id="KW-0862">Zinc</keyword>
<feature type="domain" description="C2H2-type" evidence="7">
    <location>
        <begin position="130"/>
        <end position="160"/>
    </location>
</feature>
<feature type="domain" description="C2H2-type" evidence="7">
    <location>
        <begin position="161"/>
        <end position="190"/>
    </location>
</feature>
<dbReference type="Pfam" id="PF00096">
    <property type="entry name" value="zf-C2H2"/>
    <property type="match status" value="3"/>
</dbReference>
<proteinExistence type="predicted"/>
<evidence type="ECO:0000256" key="1">
    <source>
        <dbReference type="ARBA" id="ARBA00022723"/>
    </source>
</evidence>
<dbReference type="Proteomes" id="UP001147695">
    <property type="component" value="Unassembled WGS sequence"/>
</dbReference>
<dbReference type="GO" id="GO:0000978">
    <property type="term" value="F:RNA polymerase II cis-regulatory region sequence-specific DNA binding"/>
    <property type="evidence" value="ECO:0007669"/>
    <property type="project" value="TreeGrafter"/>
</dbReference>
<dbReference type="SUPFAM" id="SSF57667">
    <property type="entry name" value="beta-beta-alpha zinc fingers"/>
    <property type="match status" value="3"/>
</dbReference>
<dbReference type="PANTHER" id="PTHR19818:SF139">
    <property type="entry name" value="PAIR-RULE PROTEIN ODD-PAIRED"/>
    <property type="match status" value="1"/>
</dbReference>
<dbReference type="PROSITE" id="PS00028">
    <property type="entry name" value="ZINC_FINGER_C2H2_1"/>
    <property type="match status" value="5"/>
</dbReference>
<dbReference type="EMBL" id="JAPZBQ010000001">
    <property type="protein sequence ID" value="KAJ5353010.1"/>
    <property type="molecule type" value="Genomic_DNA"/>
</dbReference>
<feature type="domain" description="C2H2-type" evidence="7">
    <location>
        <begin position="191"/>
        <end position="222"/>
    </location>
</feature>
<evidence type="ECO:0000256" key="2">
    <source>
        <dbReference type="ARBA" id="ARBA00022737"/>
    </source>
</evidence>
<dbReference type="GO" id="GO:0045944">
    <property type="term" value="P:positive regulation of transcription by RNA polymerase II"/>
    <property type="evidence" value="ECO:0007669"/>
    <property type="project" value="UniProtKB-ARBA"/>
</dbReference>
<dbReference type="PANTHER" id="PTHR19818">
    <property type="entry name" value="ZINC FINGER PROTEIN ZIC AND GLI"/>
    <property type="match status" value="1"/>
</dbReference>
<evidence type="ECO:0000313" key="9">
    <source>
        <dbReference type="Proteomes" id="UP001147695"/>
    </source>
</evidence>
<evidence type="ECO:0000256" key="6">
    <source>
        <dbReference type="SAM" id="MobiDB-lite"/>
    </source>
</evidence>
<dbReference type="Gene3D" id="3.30.160.60">
    <property type="entry name" value="Classic Zinc Finger"/>
    <property type="match status" value="5"/>
</dbReference>
<sequence>MALKRKAPSDGASISKRLQKQHAEDNIGESNLQITADKAINPLTPSDLGSVDEYVHSDDGGDAEHSARVSPSVMSHDMQDTPATPMSTTSSRYPSELKTIRCPFEGCDKAFNRPARLQEHIRSHNNERIFNCEFEGCEKSFLRPSHLAHHVKSAHSNIRDYPCDRPGCTKSFVNGSRLRRHLAAHDGRDQHRCTEYPPCNETFRKHSTLQKHITTVHKNLKPFPCTKLHPATGEKCEMAFDTAGNLRNHESRVHSEKRFTCVECAESHAEQQSGIGQQDDDASQDFSFPSYASLQDHIRTVHPPQCPQCPLVCSTSRELRRHLEVAHGDVSLEDRKVFPCNFNGCDRSFTRLGNLNVHIRTVHEGEKRFVCGEADLSSSKKVEGWDGIGCGSRYGSKLALEDHIRTHHMGLKNLKSMRRERLGLERKSQQQNGSVTTLSALTGQGYVEDSGRQIACFLETCSHRFHRDYDLWVHMTTKHGLEQENVENLFLHRALMADDSAAGNSLGMYGLGLDQDEQYGHPLYNQGDGSSDVAHGSQSNDSLHLPTAQGLNADYLMQDIPDASGSGNIDSMIPSHDGMAFIDPVLSYSMNMEE</sequence>
<reference evidence="8" key="2">
    <citation type="journal article" date="2023" name="IMA Fungus">
        <title>Comparative genomic study of the Penicillium genus elucidates a diverse pangenome and 15 lateral gene transfer events.</title>
        <authorList>
            <person name="Petersen C."/>
            <person name="Sorensen T."/>
            <person name="Nielsen M.R."/>
            <person name="Sondergaard T.E."/>
            <person name="Sorensen J.L."/>
            <person name="Fitzpatrick D.A."/>
            <person name="Frisvad J.C."/>
            <person name="Nielsen K.L."/>
        </authorList>
    </citation>
    <scope>NUCLEOTIDE SEQUENCE</scope>
    <source>
        <strain evidence="8">IBT 35673</strain>
    </source>
</reference>
<evidence type="ECO:0000256" key="5">
    <source>
        <dbReference type="PROSITE-ProRule" id="PRU00042"/>
    </source>
</evidence>
<protein>
    <recommendedName>
        <fullName evidence="7">C2H2-type domain-containing protein</fullName>
    </recommendedName>
</protein>
<dbReference type="SMART" id="SM00355">
    <property type="entry name" value="ZnF_C2H2"/>
    <property type="match status" value="10"/>
</dbReference>
<evidence type="ECO:0000313" key="8">
    <source>
        <dbReference type="EMBL" id="KAJ5353010.1"/>
    </source>
</evidence>
<dbReference type="PROSITE" id="PS50157">
    <property type="entry name" value="ZINC_FINGER_C2H2_2"/>
    <property type="match status" value="6"/>
</dbReference>
<keyword evidence="3 5" id="KW-0863">Zinc-finger</keyword>
<keyword evidence="2" id="KW-0677">Repeat</keyword>
<evidence type="ECO:0000256" key="4">
    <source>
        <dbReference type="ARBA" id="ARBA00022833"/>
    </source>
</evidence>
<gene>
    <name evidence="8" type="ORF">N7452_001984</name>
</gene>
<name>A0A9W9R526_PENBR</name>
<dbReference type="InterPro" id="IPR050329">
    <property type="entry name" value="GLI_C2H2-zinc-finger"/>
</dbReference>
<reference evidence="8" key="1">
    <citation type="submission" date="2022-12" db="EMBL/GenBank/DDBJ databases">
        <authorList>
            <person name="Petersen C."/>
        </authorList>
    </citation>
    <scope>NUCLEOTIDE SEQUENCE</scope>
    <source>
        <strain evidence="8">IBT 35673</strain>
    </source>
</reference>
<feature type="domain" description="C2H2-type" evidence="7">
    <location>
        <begin position="100"/>
        <end position="129"/>
    </location>
</feature>
<dbReference type="GO" id="GO:0008270">
    <property type="term" value="F:zinc ion binding"/>
    <property type="evidence" value="ECO:0007669"/>
    <property type="project" value="UniProtKB-KW"/>
</dbReference>
<dbReference type="GO" id="GO:0000981">
    <property type="term" value="F:DNA-binding transcription factor activity, RNA polymerase II-specific"/>
    <property type="evidence" value="ECO:0007669"/>
    <property type="project" value="TreeGrafter"/>
</dbReference>
<comment type="caution">
    <text evidence="8">The sequence shown here is derived from an EMBL/GenBank/DDBJ whole genome shotgun (WGS) entry which is preliminary data.</text>
</comment>
<feature type="region of interest" description="Disordered" evidence="6">
    <location>
        <begin position="520"/>
        <end position="544"/>
    </location>
</feature>
<feature type="compositionally biased region" description="Basic and acidic residues" evidence="6">
    <location>
        <begin position="53"/>
        <end position="67"/>
    </location>
</feature>
<accession>A0A9W9R526</accession>
<evidence type="ECO:0000256" key="3">
    <source>
        <dbReference type="ARBA" id="ARBA00022771"/>
    </source>
</evidence>